<organism evidence="3 4">
    <name type="scientific">Aspergillus clavatus (strain ATCC 1007 / CBS 513.65 / DSM 816 / NCTC 3887 / NRRL 1 / QM 1276 / 107)</name>
    <dbReference type="NCBI Taxonomy" id="344612"/>
    <lineage>
        <taxon>Eukaryota</taxon>
        <taxon>Fungi</taxon>
        <taxon>Dikarya</taxon>
        <taxon>Ascomycota</taxon>
        <taxon>Pezizomycotina</taxon>
        <taxon>Eurotiomycetes</taxon>
        <taxon>Eurotiomycetidae</taxon>
        <taxon>Eurotiales</taxon>
        <taxon>Aspergillaceae</taxon>
        <taxon>Aspergillus</taxon>
        <taxon>Aspergillus subgen. Fumigati</taxon>
    </lineage>
</organism>
<gene>
    <name evidence="3" type="ORF">ACLA_046010</name>
</gene>
<evidence type="ECO:0000313" key="4">
    <source>
        <dbReference type="Proteomes" id="UP000006701"/>
    </source>
</evidence>
<evidence type="ECO:0000256" key="2">
    <source>
        <dbReference type="SAM" id="Phobius"/>
    </source>
</evidence>
<dbReference type="KEGG" id="act:ACLA_046010"/>
<keyword evidence="2" id="KW-1133">Transmembrane helix</keyword>
<protein>
    <submittedName>
        <fullName evidence="3">Uncharacterized protein</fullName>
    </submittedName>
</protein>
<accession>A1CGY1</accession>
<dbReference type="GeneID" id="4704348"/>
<sequence length="81" mass="8724">MVRKTETGKPFGRTAGSLNAPIAAFTMAFVLLSYCVSSIHSARREAAQSLPATTARVPADKSGQSWVQQALQEAEQQKESK</sequence>
<keyword evidence="4" id="KW-1185">Reference proteome</keyword>
<keyword evidence="2" id="KW-0472">Membrane</keyword>
<feature type="transmembrane region" description="Helical" evidence="2">
    <location>
        <begin position="20"/>
        <end position="39"/>
    </location>
</feature>
<evidence type="ECO:0000313" key="3">
    <source>
        <dbReference type="EMBL" id="EAW10136.1"/>
    </source>
</evidence>
<reference evidence="3 4" key="1">
    <citation type="journal article" date="2008" name="PLoS Genet.">
        <title>Genomic islands in the pathogenic filamentous fungus Aspergillus fumigatus.</title>
        <authorList>
            <person name="Fedorova N.D."/>
            <person name="Khaldi N."/>
            <person name="Joardar V.S."/>
            <person name="Maiti R."/>
            <person name="Amedeo P."/>
            <person name="Anderson M.J."/>
            <person name="Crabtree J."/>
            <person name="Silva J.C."/>
            <person name="Badger J.H."/>
            <person name="Albarraq A."/>
            <person name="Angiuoli S."/>
            <person name="Bussey H."/>
            <person name="Bowyer P."/>
            <person name="Cotty P.J."/>
            <person name="Dyer P.S."/>
            <person name="Egan A."/>
            <person name="Galens K."/>
            <person name="Fraser-Liggett C.M."/>
            <person name="Haas B.J."/>
            <person name="Inman J.M."/>
            <person name="Kent R."/>
            <person name="Lemieux S."/>
            <person name="Malavazi I."/>
            <person name="Orvis J."/>
            <person name="Roemer T."/>
            <person name="Ronning C.M."/>
            <person name="Sundaram J.P."/>
            <person name="Sutton G."/>
            <person name="Turner G."/>
            <person name="Venter J.C."/>
            <person name="White O.R."/>
            <person name="Whitty B.R."/>
            <person name="Youngman P."/>
            <person name="Wolfe K.H."/>
            <person name="Goldman G.H."/>
            <person name="Wortman J.R."/>
            <person name="Jiang B."/>
            <person name="Denning D.W."/>
            <person name="Nierman W.C."/>
        </authorList>
    </citation>
    <scope>NUCLEOTIDE SEQUENCE [LARGE SCALE GENOMIC DNA]</scope>
    <source>
        <strain evidence="4">ATCC 1007 / CBS 513.65 / DSM 816 / NCTC 3887 / NRRL 1</strain>
    </source>
</reference>
<dbReference type="AlphaFoldDB" id="A1CGY1"/>
<keyword evidence="2" id="KW-0812">Transmembrane</keyword>
<dbReference type="VEuPathDB" id="FungiDB:ACLA_046010"/>
<dbReference type="RefSeq" id="XP_001271562.1">
    <property type="nucleotide sequence ID" value="XM_001271561.1"/>
</dbReference>
<dbReference type="HOGENOM" id="CLU_192382_0_0_1"/>
<dbReference type="OrthoDB" id="5304367at2759"/>
<proteinExistence type="predicted"/>
<dbReference type="Proteomes" id="UP000006701">
    <property type="component" value="Unassembled WGS sequence"/>
</dbReference>
<dbReference type="OMA" id="KAGQESW"/>
<feature type="region of interest" description="Disordered" evidence="1">
    <location>
        <begin position="47"/>
        <end position="81"/>
    </location>
</feature>
<dbReference type="EMBL" id="DS027054">
    <property type="protein sequence ID" value="EAW10136.1"/>
    <property type="molecule type" value="Genomic_DNA"/>
</dbReference>
<evidence type="ECO:0000256" key="1">
    <source>
        <dbReference type="SAM" id="MobiDB-lite"/>
    </source>
</evidence>
<name>A1CGY1_ASPCL</name>